<evidence type="ECO:0000256" key="6">
    <source>
        <dbReference type="ARBA" id="ARBA00023136"/>
    </source>
</evidence>
<comment type="subcellular location">
    <subcellularLocation>
        <location evidence="1">Cell membrane</location>
        <topology evidence="1">Multi-pass membrane protein</topology>
    </subcellularLocation>
</comment>
<protein>
    <submittedName>
        <fullName evidence="8">Putative oxidoreductase</fullName>
    </submittedName>
</protein>
<dbReference type="AlphaFoldDB" id="A0A839SPI6"/>
<proteinExistence type="inferred from homology"/>
<keyword evidence="3" id="KW-1003">Cell membrane</keyword>
<evidence type="ECO:0000256" key="5">
    <source>
        <dbReference type="ARBA" id="ARBA00022989"/>
    </source>
</evidence>
<evidence type="ECO:0000313" key="8">
    <source>
        <dbReference type="EMBL" id="MBB3064352.1"/>
    </source>
</evidence>
<dbReference type="Pfam" id="PF07681">
    <property type="entry name" value="DoxX"/>
    <property type="match status" value="1"/>
</dbReference>
<dbReference type="PANTHER" id="PTHR33452:SF1">
    <property type="entry name" value="INNER MEMBRANE PROTEIN YPHA-RELATED"/>
    <property type="match status" value="1"/>
</dbReference>
<dbReference type="Proteomes" id="UP000581135">
    <property type="component" value="Unassembled WGS sequence"/>
</dbReference>
<reference evidence="8 9" key="1">
    <citation type="submission" date="2020-08" db="EMBL/GenBank/DDBJ databases">
        <title>Genomic Encyclopedia of Type Strains, Phase III (KMG-III): the genomes of soil and plant-associated and newly described type strains.</title>
        <authorList>
            <person name="Whitman W."/>
        </authorList>
    </citation>
    <scope>NUCLEOTIDE SEQUENCE [LARGE SCALE GENOMIC DNA]</scope>
    <source>
        <strain evidence="8 9">CECT 8803</strain>
    </source>
</reference>
<accession>A0A839SPI6</accession>
<evidence type="ECO:0000256" key="4">
    <source>
        <dbReference type="ARBA" id="ARBA00022692"/>
    </source>
</evidence>
<feature type="transmembrane region" description="Helical" evidence="7">
    <location>
        <begin position="12"/>
        <end position="31"/>
    </location>
</feature>
<keyword evidence="6 7" id="KW-0472">Membrane</keyword>
<dbReference type="RefSeq" id="WP_183415143.1">
    <property type="nucleotide sequence ID" value="NZ_JACHXA010000001.1"/>
</dbReference>
<feature type="transmembrane region" description="Helical" evidence="7">
    <location>
        <begin position="110"/>
        <end position="128"/>
    </location>
</feature>
<evidence type="ECO:0000256" key="2">
    <source>
        <dbReference type="ARBA" id="ARBA00006679"/>
    </source>
</evidence>
<evidence type="ECO:0000313" key="9">
    <source>
        <dbReference type="Proteomes" id="UP000581135"/>
    </source>
</evidence>
<gene>
    <name evidence="8" type="ORF">FHR98_000617</name>
</gene>
<feature type="transmembrane region" description="Helical" evidence="7">
    <location>
        <begin position="51"/>
        <end position="71"/>
    </location>
</feature>
<keyword evidence="5 7" id="KW-1133">Transmembrane helix</keyword>
<organism evidence="8 9">
    <name type="scientific">Limibacillus halophilus</name>
    <dbReference type="NCBI Taxonomy" id="1579333"/>
    <lineage>
        <taxon>Bacteria</taxon>
        <taxon>Pseudomonadati</taxon>
        <taxon>Pseudomonadota</taxon>
        <taxon>Alphaproteobacteria</taxon>
        <taxon>Rhodospirillales</taxon>
        <taxon>Rhodovibrionaceae</taxon>
        <taxon>Limibacillus</taxon>
    </lineage>
</organism>
<sequence>MIQEKTAPHAALLLRVSLGVLFLAHGLLKVFVFTPSGTVGFFESLGLPGFLAYLTIIAEVGGGAALILGVFTRLVSLALVPVLIGSIIFAHADTGWLFSNEGGGWEFPAFWAVAMVVQALLGDGPYALNPKTLFSRHS</sequence>
<feature type="transmembrane region" description="Helical" evidence="7">
    <location>
        <begin position="78"/>
        <end position="98"/>
    </location>
</feature>
<dbReference type="InterPro" id="IPR051907">
    <property type="entry name" value="DoxX-like_oxidoreductase"/>
</dbReference>
<name>A0A839SPI6_9PROT</name>
<dbReference type="GO" id="GO:0005886">
    <property type="term" value="C:plasma membrane"/>
    <property type="evidence" value="ECO:0007669"/>
    <property type="project" value="UniProtKB-SubCell"/>
</dbReference>
<keyword evidence="9" id="KW-1185">Reference proteome</keyword>
<evidence type="ECO:0000256" key="7">
    <source>
        <dbReference type="SAM" id="Phobius"/>
    </source>
</evidence>
<comment type="caution">
    <text evidence="8">The sequence shown here is derived from an EMBL/GenBank/DDBJ whole genome shotgun (WGS) entry which is preliminary data.</text>
</comment>
<evidence type="ECO:0000256" key="1">
    <source>
        <dbReference type="ARBA" id="ARBA00004651"/>
    </source>
</evidence>
<evidence type="ECO:0000256" key="3">
    <source>
        <dbReference type="ARBA" id="ARBA00022475"/>
    </source>
</evidence>
<comment type="similarity">
    <text evidence="2">Belongs to the DoxX family.</text>
</comment>
<dbReference type="EMBL" id="JACHXA010000001">
    <property type="protein sequence ID" value="MBB3064352.1"/>
    <property type="molecule type" value="Genomic_DNA"/>
</dbReference>
<keyword evidence="4 7" id="KW-0812">Transmembrane</keyword>
<dbReference type="PANTHER" id="PTHR33452">
    <property type="entry name" value="OXIDOREDUCTASE CATD-RELATED"/>
    <property type="match status" value="1"/>
</dbReference>
<dbReference type="InterPro" id="IPR032808">
    <property type="entry name" value="DoxX"/>
</dbReference>